<reference evidence="8 9" key="1">
    <citation type="submission" date="2022-03" db="EMBL/GenBank/DDBJ databases">
        <authorList>
            <person name="Koch H."/>
        </authorList>
    </citation>
    <scope>NUCLEOTIDE SEQUENCE [LARGE SCALE GENOMIC DNA]</scope>
    <source>
        <strain evidence="8 9">G1</strain>
    </source>
</reference>
<feature type="transmembrane region" description="Helical" evidence="7">
    <location>
        <begin position="158"/>
        <end position="177"/>
    </location>
</feature>
<feature type="transmembrane region" description="Helical" evidence="7">
    <location>
        <begin position="246"/>
        <end position="266"/>
    </location>
</feature>
<protein>
    <submittedName>
        <fullName evidence="8">Malate permease</fullName>
    </submittedName>
</protein>
<dbReference type="RefSeq" id="WP_305731232.1">
    <property type="nucleotide sequence ID" value="NZ_OW150024.1"/>
</dbReference>
<proteinExistence type="predicted"/>
<comment type="subcellular location">
    <subcellularLocation>
        <location evidence="1">Membrane</location>
        <topology evidence="1">Multi-pass membrane protein</topology>
    </subcellularLocation>
</comment>
<evidence type="ECO:0000313" key="9">
    <source>
        <dbReference type="Proteomes" id="UP001295463"/>
    </source>
</evidence>
<keyword evidence="2" id="KW-0813">Transport</keyword>
<organism evidence="8 9">
    <name type="scientific">Trichlorobacter ammonificans</name>
    <dbReference type="NCBI Taxonomy" id="2916410"/>
    <lineage>
        <taxon>Bacteria</taxon>
        <taxon>Pseudomonadati</taxon>
        <taxon>Thermodesulfobacteriota</taxon>
        <taxon>Desulfuromonadia</taxon>
        <taxon>Geobacterales</taxon>
        <taxon>Geobacteraceae</taxon>
        <taxon>Trichlorobacter</taxon>
    </lineage>
</organism>
<dbReference type="Proteomes" id="UP001295463">
    <property type="component" value="Chromosome"/>
</dbReference>
<keyword evidence="9" id="KW-1185">Reference proteome</keyword>
<evidence type="ECO:0000256" key="2">
    <source>
        <dbReference type="ARBA" id="ARBA00022448"/>
    </source>
</evidence>
<evidence type="ECO:0000256" key="1">
    <source>
        <dbReference type="ARBA" id="ARBA00004141"/>
    </source>
</evidence>
<evidence type="ECO:0000256" key="4">
    <source>
        <dbReference type="ARBA" id="ARBA00022692"/>
    </source>
</evidence>
<keyword evidence="3" id="KW-1003">Cell membrane</keyword>
<dbReference type="Pfam" id="PF03547">
    <property type="entry name" value="Mem_trans"/>
    <property type="match status" value="1"/>
</dbReference>
<feature type="transmembrane region" description="Helical" evidence="7">
    <location>
        <begin position="278"/>
        <end position="297"/>
    </location>
</feature>
<sequence>MANVVLLILCLVAGALLRRTGRFPESTPAALNGFVIHLSLPAAAILHIHSLQFDSSMLFVAGMAWLLFGVGWLFFHLAGNALSLPRRTVGALVLTGGLGNTSFVGLPMIEAYYGRDLLGVGILADQLGSFMVLSSLGILAAALYSSGSPSPRQMVRKVVLFPPFQALVLAVVLRPVPFPDWTVTVLKKLADTITPLALASVGFQLRFIPLRGMRTGLALGLGYKLLLGPLLIALLYLGLLGLRGPAMQVTIFEAAMAPMITAGIIAMDHDLDPPLLTMMLGIGIPLSFATLPVWAFFLKGF</sequence>
<accession>A0ABN8HC26</accession>
<feature type="transmembrane region" description="Helical" evidence="7">
    <location>
        <begin position="127"/>
        <end position="146"/>
    </location>
</feature>
<feature type="transmembrane region" description="Helical" evidence="7">
    <location>
        <begin position="29"/>
        <end position="46"/>
    </location>
</feature>
<name>A0ABN8HC26_9BACT</name>
<dbReference type="PANTHER" id="PTHR36838">
    <property type="entry name" value="AUXIN EFFLUX CARRIER FAMILY PROTEIN"/>
    <property type="match status" value="1"/>
</dbReference>
<dbReference type="EMBL" id="OW150024">
    <property type="protein sequence ID" value="CAH2030287.1"/>
    <property type="molecule type" value="Genomic_DNA"/>
</dbReference>
<dbReference type="InterPro" id="IPR004776">
    <property type="entry name" value="Mem_transp_PIN-like"/>
</dbReference>
<feature type="transmembrane region" description="Helical" evidence="7">
    <location>
        <begin position="58"/>
        <end position="78"/>
    </location>
</feature>
<evidence type="ECO:0000256" key="3">
    <source>
        <dbReference type="ARBA" id="ARBA00022475"/>
    </source>
</evidence>
<keyword evidence="5 7" id="KW-1133">Transmembrane helix</keyword>
<keyword evidence="4 7" id="KW-0812">Transmembrane</keyword>
<evidence type="ECO:0000313" key="8">
    <source>
        <dbReference type="EMBL" id="CAH2030287.1"/>
    </source>
</evidence>
<evidence type="ECO:0000256" key="6">
    <source>
        <dbReference type="ARBA" id="ARBA00023136"/>
    </source>
</evidence>
<feature type="transmembrane region" description="Helical" evidence="7">
    <location>
        <begin position="221"/>
        <end position="240"/>
    </location>
</feature>
<evidence type="ECO:0000256" key="5">
    <source>
        <dbReference type="ARBA" id="ARBA00022989"/>
    </source>
</evidence>
<keyword evidence="6 7" id="KW-0472">Membrane</keyword>
<evidence type="ECO:0000256" key="7">
    <source>
        <dbReference type="SAM" id="Phobius"/>
    </source>
</evidence>
<gene>
    <name evidence="8" type="ORF">GEAMG1_0465</name>
</gene>
<dbReference type="PANTHER" id="PTHR36838:SF1">
    <property type="entry name" value="SLR1864 PROTEIN"/>
    <property type="match status" value="1"/>
</dbReference>